<keyword evidence="2" id="KW-0812">Transmembrane</keyword>
<gene>
    <name evidence="4" type="ORF">DQ403_06285</name>
    <name evidence="3" type="ORF">KQ248_02900</name>
</gene>
<dbReference type="RefSeq" id="WP_128119653.1">
    <property type="nucleotide sequence ID" value="NZ_CP076683.1"/>
</dbReference>
<proteinExistence type="predicted"/>
<feature type="transmembrane region" description="Helical" evidence="2">
    <location>
        <begin position="12"/>
        <end position="30"/>
    </location>
</feature>
<evidence type="ECO:0000313" key="4">
    <source>
        <dbReference type="EMBL" id="RBA60318.1"/>
    </source>
</evidence>
<feature type="region of interest" description="Disordered" evidence="1">
    <location>
        <begin position="72"/>
        <end position="97"/>
    </location>
</feature>
<dbReference type="EMBL" id="CP076683">
    <property type="protein sequence ID" value="QWV17666.1"/>
    <property type="molecule type" value="Genomic_DNA"/>
</dbReference>
<sequence length="361" mass="37756">MRCQWGQAMAEYLVVLGVSGSLIAALTLLPCDEAKSSKGCIPTILDALHSNYQSYSASLSGVQDYGRLAVAAPPSSVPPASDDDSDDADQSAPPGETQAAIQTLQVQEVVDNAGNVIGTLKNGRVIDANGNDIGAYLFDVQTGVQTVVIDGQTLVVSLNTLIIGSDGKPAVLKAFVNAQGQVVGFGYFEAGGYYDSTSANKVGVPTGTQAVAIRPVKTRDDKGSDQLYGYEAGGYFYSLKTILTPQSTYASALVADGELLEMRISEADTAGAWSSYSTCVVRKPGWTTRELEGYAGSGGFTFAKFDAISMSTSNNTVVASPEKTNGFIEASEVGSGGCQGRWVLQEDPANWTLSGPFTVVQ</sequence>
<evidence type="ECO:0000313" key="6">
    <source>
        <dbReference type="Proteomes" id="UP000683436"/>
    </source>
</evidence>
<dbReference type="Proteomes" id="UP000252554">
    <property type="component" value="Unassembled WGS sequence"/>
</dbReference>
<keyword evidence="2" id="KW-0472">Membrane</keyword>
<dbReference type="EMBL" id="QNTV01000003">
    <property type="protein sequence ID" value="RBA60318.1"/>
    <property type="molecule type" value="Genomic_DNA"/>
</dbReference>
<organism evidence="4 5">
    <name type="scientific">Stutzerimonas zhaodongensis</name>
    <dbReference type="NCBI Taxonomy" id="1176257"/>
    <lineage>
        <taxon>Bacteria</taxon>
        <taxon>Pseudomonadati</taxon>
        <taxon>Pseudomonadota</taxon>
        <taxon>Gammaproteobacteria</taxon>
        <taxon>Pseudomonadales</taxon>
        <taxon>Pseudomonadaceae</taxon>
        <taxon>Stutzerimonas</taxon>
    </lineage>
</organism>
<reference evidence="3 6" key="2">
    <citation type="submission" date="2021-06" db="EMBL/GenBank/DDBJ databases">
        <title>Microbial metabolic specificity influences pelagic lipid remineralization.</title>
        <authorList>
            <person name="Behrendt L."/>
            <person name="Hunter J.E."/>
            <person name="Alcolombri U."/>
            <person name="Smriga S."/>
            <person name="Mincer T."/>
            <person name="Lowenstein D.P."/>
            <person name="Peaudecerf F.J."/>
            <person name="Fernandez V.I."/>
            <person name="Fredricks H."/>
            <person name="Almblad H."/>
            <person name="Harrison J.J."/>
            <person name="Stocker R."/>
            <person name="Van Mooy B.A.S."/>
        </authorList>
    </citation>
    <scope>NUCLEOTIDE SEQUENCE [LARGE SCALE GENOMIC DNA]</scope>
    <source>
        <strain evidence="3 6">A252</strain>
    </source>
</reference>
<dbReference type="AlphaFoldDB" id="A0A365PXS8"/>
<dbReference type="Proteomes" id="UP000683436">
    <property type="component" value="Chromosome"/>
</dbReference>
<accession>A0A365PXS8</accession>
<keyword evidence="6" id="KW-1185">Reference proteome</keyword>
<keyword evidence="2" id="KW-1133">Transmembrane helix</keyword>
<evidence type="ECO:0000256" key="1">
    <source>
        <dbReference type="SAM" id="MobiDB-lite"/>
    </source>
</evidence>
<evidence type="ECO:0000313" key="5">
    <source>
        <dbReference type="Proteomes" id="UP000252554"/>
    </source>
</evidence>
<reference evidence="4 5" key="1">
    <citation type="submission" date="2018-06" db="EMBL/GenBank/DDBJ databases">
        <title>Whole genome sequencing of four bacterial strains from South Shetland trench revealing bio-synthetic gene clusters.</title>
        <authorList>
            <person name="Abdel-Mageed W.M."/>
            <person name="Lehri B."/>
            <person name="Jarmusch S.A."/>
            <person name="Miranda K."/>
            <person name="Goodfellow M."/>
            <person name="Jaspars M."/>
            <person name="Karlyshev A.V."/>
        </authorList>
    </citation>
    <scope>NUCLEOTIDE SEQUENCE [LARGE SCALE GENOMIC DNA]</scope>
    <source>
        <strain evidence="4 5">SST2</strain>
    </source>
</reference>
<protein>
    <submittedName>
        <fullName evidence="4">Uncharacterized protein</fullName>
    </submittedName>
</protein>
<name>A0A365PXS8_9GAMM</name>
<evidence type="ECO:0000256" key="2">
    <source>
        <dbReference type="SAM" id="Phobius"/>
    </source>
</evidence>
<evidence type="ECO:0000313" key="3">
    <source>
        <dbReference type="EMBL" id="QWV17666.1"/>
    </source>
</evidence>